<evidence type="ECO:0000313" key="1">
    <source>
        <dbReference type="EMBL" id="QHB48986.1"/>
    </source>
</evidence>
<evidence type="ECO:0000313" key="2">
    <source>
        <dbReference type="Proteomes" id="UP000463850"/>
    </source>
</evidence>
<reference evidence="1 2" key="1">
    <citation type="submission" date="2019-11" db="EMBL/GenBank/DDBJ databases">
        <authorList>
            <person name="Wei B."/>
        </authorList>
    </citation>
    <scope>NUCLEOTIDE SEQUENCE [LARGE SCALE GENOMIC DNA]</scope>
</reference>
<protein>
    <submittedName>
        <fullName evidence="1">Uncharacterized protein</fullName>
    </submittedName>
</protein>
<accession>A0A6B9LWX6</accession>
<keyword evidence="2" id="KW-1185">Reference proteome</keyword>
<dbReference type="EMBL" id="MN655999">
    <property type="protein sequence ID" value="QHB48986.1"/>
    <property type="molecule type" value="Genomic_DNA"/>
</dbReference>
<name>A0A6B9LWX6_9CAUD</name>
<organism evidence="1 2">
    <name type="scientific">Shigella phage Z31</name>
    <dbReference type="NCBI Taxonomy" id="2675202"/>
    <lineage>
        <taxon>Viruses</taxon>
        <taxon>Duplodnaviria</taxon>
        <taxon>Heunggongvirae</taxon>
        <taxon>Uroviricota</taxon>
        <taxon>Caudoviricetes</taxon>
        <taxon>Andersonviridae</taxon>
        <taxon>Ounavirinae</taxon>
        <taxon>Felixounavirus</taxon>
        <taxon>Felixounavirus Z31</taxon>
    </lineage>
</organism>
<dbReference type="Proteomes" id="UP000463850">
    <property type="component" value="Segment"/>
</dbReference>
<proteinExistence type="predicted"/>
<sequence length="83" mass="9383">MEAGAGVEPADTMLMRHVRRPFSIPAILNDQTKSLLCPIYLQMNKIKFAVIGLLSKLAFQKGFEPSNIHFERVVTIPFCLLEH</sequence>